<dbReference type="InterPro" id="IPR056819">
    <property type="entry name" value="ACBP4-6_C"/>
</dbReference>
<dbReference type="PANTHER" id="PTHR46093:SF5">
    <property type="entry name" value="OS02G0822800 PROTEIN"/>
    <property type="match status" value="1"/>
</dbReference>
<proteinExistence type="predicted"/>
<sequence>QFPKRKGLTRQYCVRRRGNEPFSHSKFQTNKHLFRCCLRPLPHQIQKLLCDTPAPPLSCPIDVGGWARPGREAIALYKGDEPRSAASFPPSEGQRRTVLLPASQIHFSVEYPCIFAVKEVYLPRNTFMMGIRLFKIDIRSDVTQKCSDRMLKLFSPALRLDASDGYSVEISGLMNLPGSLAISLEGEDIDRNLGISALFSPEVPYDQWVPLRATGGWPSARYKHAADVAHGKLYVMGGSRNGRYLSDIQVFDFGSLTWSVVKPNQDSSNATKAVNSLEEAVPACAGHSMVNWENRLLIIAGYSKEYSDTVTVWSIDLGTHNCSAVITHGKVPSARGGQSVTLVGSKLIMFGGEDKSKQLLNDLHILDLETMIWDVVEATQKSPAPRFDHTAAVHVDRYLMVFGGSSDSTCFNDLHVLDLQTMEWSEPQTQGDVVTPRAGHAGTAVGETWYIVGGGDNKSGARETLKLNMSKLVWSVATNVQERDPLASEGLSICSTTVNGERLLVAFGGYNGKYHNEVFFLKCKPGYSKQPRIFQSPAAAAAAASVTAAYALANMTDSEKSDALQMESKDINQAPVQTSLQVAVDALTAEKKNLESKLAEVRAENLRIKGNLHEMSISHSELSMELQSVQGQLQAERSRCSKLELQIAEIQRRLESLPSIELELDALRRQKSSWQNDLVDTQKQRSQGLWQRMAGTT</sequence>
<dbReference type="Pfam" id="PF24681">
    <property type="entry name" value="Kelch_KLHDC2_KLHL20_DRC7"/>
    <property type="match status" value="1"/>
</dbReference>
<dbReference type="AlphaFoldDB" id="A0A1D1XX03"/>
<keyword evidence="2" id="KW-0677">Repeat</keyword>
<dbReference type="Pfam" id="PF01344">
    <property type="entry name" value="Kelch_1"/>
    <property type="match status" value="1"/>
</dbReference>
<keyword evidence="3" id="KW-0175">Coiled coil</keyword>
<protein>
    <submittedName>
        <fullName evidence="5">Acyl-CoA-binding domain-containing protein 4</fullName>
    </submittedName>
</protein>
<name>A0A1D1XX03_9ARAE</name>
<evidence type="ECO:0000259" key="4">
    <source>
        <dbReference type="Pfam" id="PF24922"/>
    </source>
</evidence>
<evidence type="ECO:0000256" key="2">
    <source>
        <dbReference type="ARBA" id="ARBA00022737"/>
    </source>
</evidence>
<dbReference type="EMBL" id="GDJX01021017">
    <property type="protein sequence ID" value="JAT46919.1"/>
    <property type="molecule type" value="Transcribed_RNA"/>
</dbReference>
<organism evidence="5">
    <name type="scientific">Anthurium amnicola</name>
    <dbReference type="NCBI Taxonomy" id="1678845"/>
    <lineage>
        <taxon>Eukaryota</taxon>
        <taxon>Viridiplantae</taxon>
        <taxon>Streptophyta</taxon>
        <taxon>Embryophyta</taxon>
        <taxon>Tracheophyta</taxon>
        <taxon>Spermatophyta</taxon>
        <taxon>Magnoliopsida</taxon>
        <taxon>Liliopsida</taxon>
        <taxon>Araceae</taxon>
        <taxon>Pothoideae</taxon>
        <taxon>Potheae</taxon>
        <taxon>Anthurium</taxon>
    </lineage>
</organism>
<dbReference type="Gene3D" id="2.120.10.80">
    <property type="entry name" value="Kelch-type beta propeller"/>
    <property type="match status" value="2"/>
</dbReference>
<keyword evidence="1" id="KW-0880">Kelch repeat</keyword>
<dbReference type="PANTHER" id="PTHR46093">
    <property type="entry name" value="ACYL-COA-BINDING DOMAIN-CONTAINING PROTEIN 5"/>
    <property type="match status" value="1"/>
</dbReference>
<dbReference type="InterPro" id="IPR015915">
    <property type="entry name" value="Kelch-typ_b-propeller"/>
</dbReference>
<feature type="domain" description="Acyl-CoA-binding" evidence="4">
    <location>
        <begin position="582"/>
        <end position="684"/>
    </location>
</feature>
<reference evidence="5" key="1">
    <citation type="submission" date="2015-07" db="EMBL/GenBank/DDBJ databases">
        <title>Transcriptome Assembly of Anthurium amnicola.</title>
        <authorList>
            <person name="Suzuki J."/>
        </authorList>
    </citation>
    <scope>NUCLEOTIDE SEQUENCE</scope>
</reference>
<evidence type="ECO:0000313" key="5">
    <source>
        <dbReference type="EMBL" id="JAT46919.1"/>
    </source>
</evidence>
<gene>
    <name evidence="5" type="primary">ACBP4_3</name>
    <name evidence="5" type="ORF">g.80993</name>
</gene>
<evidence type="ECO:0000256" key="3">
    <source>
        <dbReference type="SAM" id="Coils"/>
    </source>
</evidence>
<accession>A0A1D1XX03</accession>
<dbReference type="Pfam" id="PF24922">
    <property type="entry name" value="ACBP4_C"/>
    <property type="match status" value="1"/>
</dbReference>
<dbReference type="SUPFAM" id="SSF117281">
    <property type="entry name" value="Kelch motif"/>
    <property type="match status" value="1"/>
</dbReference>
<evidence type="ECO:0000256" key="1">
    <source>
        <dbReference type="ARBA" id="ARBA00022441"/>
    </source>
</evidence>
<dbReference type="InterPro" id="IPR006652">
    <property type="entry name" value="Kelch_1"/>
</dbReference>
<feature type="coiled-coil region" evidence="3">
    <location>
        <begin position="577"/>
        <end position="684"/>
    </location>
</feature>
<feature type="non-terminal residue" evidence="5">
    <location>
        <position position="1"/>
    </location>
</feature>